<organism evidence="1">
    <name type="scientific">Candidatus Electrothrix aestuarii</name>
    <dbReference type="NCBI Taxonomy" id="3062594"/>
    <lineage>
        <taxon>Bacteria</taxon>
        <taxon>Pseudomonadati</taxon>
        <taxon>Thermodesulfobacteriota</taxon>
        <taxon>Desulfobulbia</taxon>
        <taxon>Desulfobulbales</taxon>
        <taxon>Desulfobulbaceae</taxon>
        <taxon>Candidatus Electrothrix</taxon>
    </lineage>
</organism>
<evidence type="ECO:0000313" key="1">
    <source>
        <dbReference type="EMBL" id="XCN72181.1"/>
    </source>
</evidence>
<dbReference type="InterPro" id="IPR039498">
    <property type="entry name" value="NTP_transf_5"/>
</dbReference>
<protein>
    <submittedName>
        <fullName evidence="1">Nucleotidyltransferase family protein</fullName>
    </submittedName>
</protein>
<accession>A0AAU8LSM7</accession>
<name>A0AAU8LSM7_9BACT</name>
<dbReference type="KEGG" id="eaj:Q3M24_18010"/>
<reference evidence="1" key="2">
    <citation type="submission" date="2024-06" db="EMBL/GenBank/DDBJ databases">
        <authorList>
            <person name="Plum-Jensen L.E."/>
            <person name="Schramm A."/>
            <person name="Marshall I.P.G."/>
        </authorList>
    </citation>
    <scope>NUCLEOTIDE SEQUENCE</scope>
    <source>
        <strain evidence="1">Rat1</strain>
    </source>
</reference>
<dbReference type="AlphaFoldDB" id="A0AAU8LSM7"/>
<gene>
    <name evidence="1" type="ORF">Q3M24_18010</name>
</gene>
<sequence>MTVRGLHPESATLIRQIFHDQEVLWPENNTFSEDIFFQDIVSQGMAPLLYQRLAAKRKTSWPQSLFLRLQQTALRQAAVEVVLESDLGQLLACLADIGVAPLLLKGTPLSYTLYPEPGLRPRCDTDLFIPETDREKTSALLKKMGYAPLHEAQVDSINSQMSYARKTAQGITCRYDLHWQVSNCNSRFSRDFIEGKLFECAEAVSALGENARTLNKVDALIFACFHRAGHFSHSGDRLIWLYDIHLLCQALTAKEGTRFHQRAKELQIISLCIDAIKTTQSWFGTVCSQELRNVLQEQAEHETAAFLLGKDRKEGIKKHALLELQGLTWTQGCSYIVQNLFPPPDFMLWRYQKEKKIILPWLYARRFAEAVGIVLRR</sequence>
<dbReference type="Pfam" id="PF14907">
    <property type="entry name" value="NTP_transf_5"/>
    <property type="match status" value="1"/>
</dbReference>
<reference evidence="1" key="1">
    <citation type="journal article" date="2024" name="Syst. Appl. Microbiol.">
        <title>First single-strain enrichments of Electrothrix cable bacteria, description of E. aestuarii sp. nov. and E. rattekaaiensis sp. nov., and proposal of a cable bacteria taxonomy following the rules of the SeqCode.</title>
        <authorList>
            <person name="Plum-Jensen L.E."/>
            <person name="Schramm A."/>
            <person name="Marshall I.P.G."/>
        </authorList>
    </citation>
    <scope>NUCLEOTIDE SEQUENCE</scope>
    <source>
        <strain evidence="1">Rat1</strain>
    </source>
</reference>
<proteinExistence type="predicted"/>
<dbReference type="EMBL" id="CP159373">
    <property type="protein sequence ID" value="XCN72181.1"/>
    <property type="molecule type" value="Genomic_DNA"/>
</dbReference>